<keyword evidence="4 7" id="KW-0812">Transmembrane</keyword>
<evidence type="ECO:0000256" key="8">
    <source>
        <dbReference type="RuleBase" id="RU000488"/>
    </source>
</evidence>
<dbReference type="Proteomes" id="UP001620626">
    <property type="component" value="Unassembled WGS sequence"/>
</dbReference>
<accession>A0ABD2L9K2</accession>
<keyword evidence="10" id="KW-1185">Reference proteome</keyword>
<name>A0ABD2L9K2_9BILA</name>
<dbReference type="Pfam" id="PF00153">
    <property type="entry name" value="Mito_carr"/>
    <property type="match status" value="3"/>
</dbReference>
<dbReference type="InterPro" id="IPR002067">
    <property type="entry name" value="MCP"/>
</dbReference>
<dbReference type="InterPro" id="IPR023395">
    <property type="entry name" value="MCP_dom_sf"/>
</dbReference>
<feature type="repeat" description="Solcar" evidence="7">
    <location>
        <begin position="18"/>
        <end position="110"/>
    </location>
</feature>
<dbReference type="SUPFAM" id="SSF103506">
    <property type="entry name" value="Mitochondrial carrier"/>
    <property type="match status" value="1"/>
</dbReference>
<comment type="caution">
    <text evidence="9">The sequence shown here is derived from an EMBL/GenBank/DDBJ whole genome shotgun (WGS) entry which is preliminary data.</text>
</comment>
<keyword evidence="3 8" id="KW-0813">Transport</keyword>
<dbReference type="EMBL" id="JBICBT010000492">
    <property type="protein sequence ID" value="KAL3111746.1"/>
    <property type="molecule type" value="Genomic_DNA"/>
</dbReference>
<evidence type="ECO:0000313" key="10">
    <source>
        <dbReference type="Proteomes" id="UP001620626"/>
    </source>
</evidence>
<evidence type="ECO:0008006" key="11">
    <source>
        <dbReference type="Google" id="ProtNLM"/>
    </source>
</evidence>
<dbReference type="PANTHER" id="PTHR24089">
    <property type="entry name" value="SOLUTE CARRIER FAMILY 25"/>
    <property type="match status" value="1"/>
</dbReference>
<evidence type="ECO:0000256" key="2">
    <source>
        <dbReference type="ARBA" id="ARBA00006375"/>
    </source>
</evidence>
<evidence type="ECO:0000256" key="6">
    <source>
        <dbReference type="ARBA" id="ARBA00023136"/>
    </source>
</evidence>
<keyword evidence="6 7" id="KW-0472">Membrane</keyword>
<reference evidence="9 10" key="1">
    <citation type="submission" date="2024-10" db="EMBL/GenBank/DDBJ databases">
        <authorList>
            <person name="Kim D."/>
        </authorList>
    </citation>
    <scope>NUCLEOTIDE SEQUENCE [LARGE SCALE GENOMIC DNA]</scope>
    <source>
        <strain evidence="9">BH-2024</strain>
    </source>
</reference>
<dbReference type="Gene3D" id="1.50.40.10">
    <property type="entry name" value="Mitochondrial carrier domain"/>
    <property type="match status" value="1"/>
</dbReference>
<dbReference type="AlphaFoldDB" id="A0ABD2L9K2"/>
<evidence type="ECO:0000256" key="3">
    <source>
        <dbReference type="ARBA" id="ARBA00022448"/>
    </source>
</evidence>
<dbReference type="PRINTS" id="PR00926">
    <property type="entry name" value="MITOCARRIER"/>
</dbReference>
<gene>
    <name evidence="9" type="ORF">niasHT_011033</name>
</gene>
<organism evidence="9 10">
    <name type="scientific">Heterodera trifolii</name>
    <dbReference type="NCBI Taxonomy" id="157864"/>
    <lineage>
        <taxon>Eukaryota</taxon>
        <taxon>Metazoa</taxon>
        <taxon>Ecdysozoa</taxon>
        <taxon>Nematoda</taxon>
        <taxon>Chromadorea</taxon>
        <taxon>Rhabditida</taxon>
        <taxon>Tylenchina</taxon>
        <taxon>Tylenchomorpha</taxon>
        <taxon>Tylenchoidea</taxon>
        <taxon>Heteroderidae</taxon>
        <taxon>Heteroderinae</taxon>
        <taxon>Heterodera</taxon>
    </lineage>
</organism>
<evidence type="ECO:0000256" key="5">
    <source>
        <dbReference type="ARBA" id="ARBA00022737"/>
    </source>
</evidence>
<evidence type="ECO:0000256" key="7">
    <source>
        <dbReference type="PROSITE-ProRule" id="PRU00282"/>
    </source>
</evidence>
<dbReference type="InterPro" id="IPR018108">
    <property type="entry name" value="MCP_transmembrane"/>
</dbReference>
<comment type="subcellular location">
    <subcellularLocation>
        <location evidence="1">Membrane</location>
        <topology evidence="1">Multi-pass membrane protein</topology>
    </subcellularLocation>
</comment>
<dbReference type="GO" id="GO:0016020">
    <property type="term" value="C:membrane"/>
    <property type="evidence" value="ECO:0007669"/>
    <property type="project" value="UniProtKB-SubCell"/>
</dbReference>
<evidence type="ECO:0000256" key="4">
    <source>
        <dbReference type="ARBA" id="ARBA00022692"/>
    </source>
</evidence>
<evidence type="ECO:0000313" key="9">
    <source>
        <dbReference type="EMBL" id="KAL3111746.1"/>
    </source>
</evidence>
<dbReference type="PROSITE" id="PS50920">
    <property type="entry name" value="SOLCAR"/>
    <property type="match status" value="3"/>
</dbReference>
<protein>
    <recommendedName>
        <fullName evidence="11">Mitochondrial thiamine pyrophosphate carrier</fullName>
    </recommendedName>
</protein>
<comment type="similarity">
    <text evidence="2 8">Belongs to the mitochondrial carrier (TC 2.A.29) family.</text>
</comment>
<feature type="repeat" description="Solcar" evidence="7">
    <location>
        <begin position="119"/>
        <end position="205"/>
    </location>
</feature>
<evidence type="ECO:0000256" key="1">
    <source>
        <dbReference type="ARBA" id="ARBA00004141"/>
    </source>
</evidence>
<sequence>MVVGLNRKDSSESQEPGLHPFQYVQAGFFTGVATRAIIQPFDVLKIRLQLQEEPLRGKSRGKYSGILQSAKLIYHEEGITAFWRGHIPAQGLSIVYGNLVFCTFELLTKQAGDFGFHNFSKSVDFVCGASAGCLATTCAMPFDVVRTRMVAQGAHRTYRNMAHAFIKTWRYEGPAGYFRGLVPSLVQIAPFTGLQFTFYNLVNVYWDSIWQGDRESVGRIVSGWVAGMAAKTITYPFDLVRHRLQVNRHIRKDTFGQTTSDGGMLRTFVGIVKRETVFGLFKGLSPAVLKAAVQSSLSFFFYELICDFLRTVA</sequence>
<feature type="repeat" description="Solcar" evidence="7">
    <location>
        <begin position="214"/>
        <end position="308"/>
    </location>
</feature>
<keyword evidence="5" id="KW-0677">Repeat</keyword>
<proteinExistence type="inferred from homology"/>